<feature type="binding site" evidence="6">
    <location>
        <position position="52"/>
    </location>
    <ligand>
        <name>Na(+)</name>
        <dbReference type="ChEBI" id="CHEBI:29101"/>
        <label>1</label>
    </ligand>
</feature>
<keyword evidence="9" id="KW-1185">Reference proteome</keyword>
<evidence type="ECO:0000313" key="9">
    <source>
        <dbReference type="Proteomes" id="UP001195483"/>
    </source>
</evidence>
<keyword evidence="6" id="KW-0915">Sodium</keyword>
<accession>A0AAE0TIU2</accession>
<evidence type="ECO:0000256" key="3">
    <source>
        <dbReference type="ARBA" id="ARBA00022692"/>
    </source>
</evidence>
<dbReference type="EMBL" id="JAEAOA010001692">
    <property type="protein sequence ID" value="KAK3610759.1"/>
    <property type="molecule type" value="Genomic_DNA"/>
</dbReference>
<gene>
    <name evidence="8" type="ORF">CHS0354_028159</name>
</gene>
<keyword evidence="3 7" id="KW-0812">Transmembrane</keyword>
<dbReference type="Proteomes" id="UP001195483">
    <property type="component" value="Unassembled WGS sequence"/>
</dbReference>
<name>A0AAE0TIU2_9BIVA</name>
<comment type="caution">
    <text evidence="8">The sequence shown here is derived from an EMBL/GenBank/DDBJ whole genome shotgun (WGS) entry which is preliminary data.</text>
</comment>
<evidence type="ECO:0000256" key="1">
    <source>
        <dbReference type="ARBA" id="ARBA00004141"/>
    </source>
</evidence>
<dbReference type="InterPro" id="IPR000175">
    <property type="entry name" value="Na/ntran_symport"/>
</dbReference>
<evidence type="ECO:0000256" key="5">
    <source>
        <dbReference type="ARBA" id="ARBA00023136"/>
    </source>
</evidence>
<keyword evidence="2" id="KW-0813">Transport</keyword>
<keyword evidence="4 7" id="KW-1133">Transmembrane helix</keyword>
<dbReference type="AlphaFoldDB" id="A0AAE0TIU2"/>
<reference evidence="8" key="2">
    <citation type="journal article" date="2021" name="Genome Biol. Evol.">
        <title>Developing a high-quality reference genome for a parasitic bivalve with doubly uniparental inheritance (Bivalvia: Unionida).</title>
        <authorList>
            <person name="Smith C.H."/>
        </authorList>
    </citation>
    <scope>NUCLEOTIDE SEQUENCE</scope>
    <source>
        <strain evidence="8">CHS0354</strain>
        <tissue evidence="8">Mantle</tissue>
    </source>
</reference>
<protein>
    <recommendedName>
        <fullName evidence="10">Transporter</fullName>
    </recommendedName>
</protein>
<dbReference type="PANTHER" id="PTHR11616">
    <property type="entry name" value="SODIUM/CHLORIDE DEPENDENT TRANSPORTER"/>
    <property type="match status" value="1"/>
</dbReference>
<dbReference type="PROSITE" id="PS50267">
    <property type="entry name" value="NA_NEUROTRAN_SYMP_3"/>
    <property type="match status" value="1"/>
</dbReference>
<feature type="transmembrane region" description="Helical" evidence="7">
    <location>
        <begin position="41"/>
        <end position="60"/>
    </location>
</feature>
<reference evidence="8" key="3">
    <citation type="submission" date="2023-05" db="EMBL/GenBank/DDBJ databases">
        <authorList>
            <person name="Smith C.H."/>
        </authorList>
    </citation>
    <scope>NUCLEOTIDE SEQUENCE</scope>
    <source>
        <strain evidence="8">CHS0354</strain>
        <tissue evidence="8">Mantle</tissue>
    </source>
</reference>
<evidence type="ECO:0008006" key="10">
    <source>
        <dbReference type="Google" id="ProtNLM"/>
    </source>
</evidence>
<dbReference type="GO" id="GO:0035725">
    <property type="term" value="P:sodium ion transmembrane transport"/>
    <property type="evidence" value="ECO:0007669"/>
    <property type="project" value="TreeGrafter"/>
</dbReference>
<dbReference type="Pfam" id="PF00209">
    <property type="entry name" value="SNF"/>
    <property type="match status" value="1"/>
</dbReference>
<dbReference type="GO" id="GO:0005886">
    <property type="term" value="C:plasma membrane"/>
    <property type="evidence" value="ECO:0007669"/>
    <property type="project" value="TreeGrafter"/>
</dbReference>
<keyword evidence="5 7" id="KW-0472">Membrane</keyword>
<evidence type="ECO:0000256" key="4">
    <source>
        <dbReference type="ARBA" id="ARBA00022989"/>
    </source>
</evidence>
<dbReference type="SUPFAM" id="SSF161070">
    <property type="entry name" value="SNF-like"/>
    <property type="match status" value="1"/>
</dbReference>
<evidence type="ECO:0000256" key="7">
    <source>
        <dbReference type="SAM" id="Phobius"/>
    </source>
</evidence>
<dbReference type="PANTHER" id="PTHR11616:SF309">
    <property type="entry name" value="TRANSPORTER"/>
    <property type="match status" value="1"/>
</dbReference>
<feature type="transmembrane region" description="Helical" evidence="7">
    <location>
        <begin position="72"/>
        <end position="90"/>
    </location>
</feature>
<comment type="subcellular location">
    <subcellularLocation>
        <location evidence="1">Membrane</location>
        <topology evidence="1">Multi-pass membrane protein</topology>
    </subcellularLocation>
</comment>
<dbReference type="GO" id="GO:0046872">
    <property type="term" value="F:metal ion binding"/>
    <property type="evidence" value="ECO:0007669"/>
    <property type="project" value="UniProtKB-KW"/>
</dbReference>
<evidence type="ECO:0000256" key="6">
    <source>
        <dbReference type="PIRSR" id="PIRSR600175-1"/>
    </source>
</evidence>
<organism evidence="8 9">
    <name type="scientific">Potamilus streckersoni</name>
    <dbReference type="NCBI Taxonomy" id="2493646"/>
    <lineage>
        <taxon>Eukaryota</taxon>
        <taxon>Metazoa</taxon>
        <taxon>Spiralia</taxon>
        <taxon>Lophotrochozoa</taxon>
        <taxon>Mollusca</taxon>
        <taxon>Bivalvia</taxon>
        <taxon>Autobranchia</taxon>
        <taxon>Heteroconchia</taxon>
        <taxon>Palaeoheterodonta</taxon>
        <taxon>Unionida</taxon>
        <taxon>Unionoidea</taxon>
        <taxon>Unionidae</taxon>
        <taxon>Ambleminae</taxon>
        <taxon>Lampsilini</taxon>
        <taxon>Potamilus</taxon>
    </lineage>
</organism>
<dbReference type="GO" id="GO:0006865">
    <property type="term" value="P:amino acid transport"/>
    <property type="evidence" value="ECO:0007669"/>
    <property type="project" value="TreeGrafter"/>
</dbReference>
<sequence length="122" mass="13518">MSNTKDNSELGIINGGESITKAKSDDESMDISDRRTWSKHVEFILSLVGYTVGIGSVWRFPTTCMRNGGGAFLIPYLFFLVLCGGPLYYMEICLGQFTGKSAVGAFELCKIFRDRNRSAVIQ</sequence>
<evidence type="ECO:0000256" key="2">
    <source>
        <dbReference type="ARBA" id="ARBA00022448"/>
    </source>
</evidence>
<proteinExistence type="predicted"/>
<keyword evidence="6" id="KW-0479">Metal-binding</keyword>
<reference evidence="8" key="1">
    <citation type="journal article" date="2021" name="Genome Biol. Evol.">
        <title>A High-Quality Reference Genome for a Parasitic Bivalve with Doubly Uniparental Inheritance (Bivalvia: Unionida).</title>
        <authorList>
            <person name="Smith C.H."/>
        </authorList>
    </citation>
    <scope>NUCLEOTIDE SEQUENCE</scope>
    <source>
        <strain evidence="8">CHS0354</strain>
    </source>
</reference>
<dbReference type="InterPro" id="IPR037272">
    <property type="entry name" value="SNS_sf"/>
</dbReference>
<feature type="binding site" evidence="6">
    <location>
        <position position="49"/>
    </location>
    <ligand>
        <name>Na(+)</name>
        <dbReference type="ChEBI" id="CHEBI:29101"/>
        <label>2</label>
    </ligand>
</feature>
<dbReference type="PRINTS" id="PR00176">
    <property type="entry name" value="NANEUSMPORT"/>
</dbReference>
<evidence type="ECO:0000313" key="8">
    <source>
        <dbReference type="EMBL" id="KAK3610759.1"/>
    </source>
</evidence>